<organism evidence="1 2">
    <name type="scientific">Diphasiastrum complanatum</name>
    <name type="common">Issler's clubmoss</name>
    <name type="synonym">Lycopodium complanatum</name>
    <dbReference type="NCBI Taxonomy" id="34168"/>
    <lineage>
        <taxon>Eukaryota</taxon>
        <taxon>Viridiplantae</taxon>
        <taxon>Streptophyta</taxon>
        <taxon>Embryophyta</taxon>
        <taxon>Tracheophyta</taxon>
        <taxon>Lycopodiopsida</taxon>
        <taxon>Lycopodiales</taxon>
        <taxon>Lycopodiaceae</taxon>
        <taxon>Lycopodioideae</taxon>
        <taxon>Diphasiastrum</taxon>
    </lineage>
</organism>
<dbReference type="EMBL" id="CM055100">
    <property type="protein sequence ID" value="KAJ7544485.1"/>
    <property type="molecule type" value="Genomic_DNA"/>
</dbReference>
<evidence type="ECO:0000313" key="1">
    <source>
        <dbReference type="EMBL" id="KAJ7544485.1"/>
    </source>
</evidence>
<sequence length="420" mass="46293">MNGAEGICLCVGLRVMTMAAASSVISAATSFRSLFSWLPCSSRHHHRHSHPREFASAFLHSLKFTLLPRCKASNSKEHVATNSQCGLRLAVSASRSVAQTCFGGSRASHTEAATGMDHVKFIKDVAACEVPVHLQSLLNLLHAKGDKIVSPENRRGIIPLAIPLAEDHLSSSIIALLRWPTPPEGMELPVVQVQKYGVFLLAKSVDQYMHRLLVEADVEGKNLDPYFSATGDIGRHLYSVGDFMKSKFSSLDAYLLKMVGLFPDVFERLALKHLERGDEVSALVSGEFYATKGHFPGFGRPIVFNAELMLKVGRKTEARDAAKIALKLPWWTLGNSYEKVAEIAGWGDEKIEYMKEKITEDGKKEELQKGKALAQVALDQGAFLLDLATVDGSWDDIREPLASCYTEAGLENLSKFINWH</sequence>
<dbReference type="Proteomes" id="UP001162992">
    <property type="component" value="Chromosome 9"/>
</dbReference>
<accession>A0ACC2CR05</accession>
<name>A0ACC2CR05_DIPCM</name>
<comment type="caution">
    <text evidence="1">The sequence shown here is derived from an EMBL/GenBank/DDBJ whole genome shotgun (WGS) entry which is preliminary data.</text>
</comment>
<reference evidence="2" key="1">
    <citation type="journal article" date="2024" name="Proc. Natl. Acad. Sci. U.S.A.">
        <title>Extraordinary preservation of gene collinearity over three hundred million years revealed in homosporous lycophytes.</title>
        <authorList>
            <person name="Li C."/>
            <person name="Wickell D."/>
            <person name="Kuo L.Y."/>
            <person name="Chen X."/>
            <person name="Nie B."/>
            <person name="Liao X."/>
            <person name="Peng D."/>
            <person name="Ji J."/>
            <person name="Jenkins J."/>
            <person name="Williams M."/>
            <person name="Shu S."/>
            <person name="Plott C."/>
            <person name="Barry K."/>
            <person name="Rajasekar S."/>
            <person name="Grimwood J."/>
            <person name="Han X."/>
            <person name="Sun S."/>
            <person name="Hou Z."/>
            <person name="He W."/>
            <person name="Dai G."/>
            <person name="Sun C."/>
            <person name="Schmutz J."/>
            <person name="Leebens-Mack J.H."/>
            <person name="Li F.W."/>
            <person name="Wang L."/>
        </authorList>
    </citation>
    <scope>NUCLEOTIDE SEQUENCE [LARGE SCALE GENOMIC DNA]</scope>
    <source>
        <strain evidence="2">cv. PW_Plant_1</strain>
    </source>
</reference>
<gene>
    <name evidence="1" type="ORF">O6H91_09G080600</name>
</gene>
<keyword evidence="2" id="KW-1185">Reference proteome</keyword>
<proteinExistence type="predicted"/>
<evidence type="ECO:0000313" key="2">
    <source>
        <dbReference type="Proteomes" id="UP001162992"/>
    </source>
</evidence>
<protein>
    <submittedName>
        <fullName evidence="1">Uncharacterized protein</fullName>
    </submittedName>
</protein>